<name>A0ACC0UTR8_9HYPO</name>
<gene>
    <name evidence="1" type="ORF">N3K66_007334</name>
</gene>
<evidence type="ECO:0000313" key="2">
    <source>
        <dbReference type="Proteomes" id="UP001163324"/>
    </source>
</evidence>
<sequence>MEALTKRLGLLVTLCLGCTMLYLLTETLAPRVNLFVRSSGDGLAWSSSLPQTTWSASGVLPIFWTDVPQTGGVGGAAYRSARRG</sequence>
<keyword evidence="2" id="KW-1185">Reference proteome</keyword>
<proteinExistence type="predicted"/>
<organism evidence="1 2">
    <name type="scientific">Trichothecium roseum</name>
    <dbReference type="NCBI Taxonomy" id="47278"/>
    <lineage>
        <taxon>Eukaryota</taxon>
        <taxon>Fungi</taxon>
        <taxon>Dikarya</taxon>
        <taxon>Ascomycota</taxon>
        <taxon>Pezizomycotina</taxon>
        <taxon>Sordariomycetes</taxon>
        <taxon>Hypocreomycetidae</taxon>
        <taxon>Hypocreales</taxon>
        <taxon>Hypocreales incertae sedis</taxon>
        <taxon>Trichothecium</taxon>
    </lineage>
</organism>
<reference evidence="1" key="1">
    <citation type="submission" date="2022-10" db="EMBL/GenBank/DDBJ databases">
        <title>Complete Genome of Trichothecium roseum strain YXFP-22015, a Plant Pathogen Isolated from Citrus.</title>
        <authorList>
            <person name="Wang Y."/>
            <person name="Zhu L."/>
        </authorList>
    </citation>
    <scope>NUCLEOTIDE SEQUENCE</scope>
    <source>
        <strain evidence="1">YXFP-22015</strain>
    </source>
</reference>
<dbReference type="Proteomes" id="UP001163324">
    <property type="component" value="Chromosome 7"/>
</dbReference>
<comment type="caution">
    <text evidence="1">The sequence shown here is derived from an EMBL/GenBank/DDBJ whole genome shotgun (WGS) entry which is preliminary data.</text>
</comment>
<accession>A0ACC0UTR8</accession>
<protein>
    <submittedName>
        <fullName evidence="1">Uncharacterized protein</fullName>
    </submittedName>
</protein>
<evidence type="ECO:0000313" key="1">
    <source>
        <dbReference type="EMBL" id="KAI9897478.1"/>
    </source>
</evidence>
<dbReference type="EMBL" id="CM047946">
    <property type="protein sequence ID" value="KAI9897478.1"/>
    <property type="molecule type" value="Genomic_DNA"/>
</dbReference>